<evidence type="ECO:0000313" key="2">
    <source>
        <dbReference type="EMBL" id="GAA1746281.1"/>
    </source>
</evidence>
<keyword evidence="3" id="KW-1185">Reference proteome</keyword>
<evidence type="ECO:0000313" key="3">
    <source>
        <dbReference type="Proteomes" id="UP001501475"/>
    </source>
</evidence>
<proteinExistence type="predicted"/>
<keyword evidence="1" id="KW-1133">Transmembrane helix</keyword>
<evidence type="ECO:0008006" key="4">
    <source>
        <dbReference type="Google" id="ProtNLM"/>
    </source>
</evidence>
<organism evidence="2 3">
    <name type="scientific">Nostocoides vanveenii</name>
    <dbReference type="NCBI Taxonomy" id="330835"/>
    <lineage>
        <taxon>Bacteria</taxon>
        <taxon>Bacillati</taxon>
        <taxon>Actinomycetota</taxon>
        <taxon>Actinomycetes</taxon>
        <taxon>Micrococcales</taxon>
        <taxon>Intrasporangiaceae</taxon>
        <taxon>Nostocoides</taxon>
    </lineage>
</organism>
<dbReference type="Proteomes" id="UP001501475">
    <property type="component" value="Unassembled WGS sequence"/>
</dbReference>
<gene>
    <name evidence="2" type="ORF">GCM10009810_03540</name>
</gene>
<keyword evidence="1" id="KW-0812">Transmembrane</keyword>
<comment type="caution">
    <text evidence="2">The sequence shown here is derived from an EMBL/GenBank/DDBJ whole genome shotgun (WGS) entry which is preliminary data.</text>
</comment>
<name>A0ABP4W5H5_9MICO</name>
<keyword evidence="1" id="KW-0472">Membrane</keyword>
<dbReference type="EMBL" id="BAAAPN010000010">
    <property type="protein sequence ID" value="GAA1746281.1"/>
    <property type="molecule type" value="Genomic_DNA"/>
</dbReference>
<evidence type="ECO:0000256" key="1">
    <source>
        <dbReference type="SAM" id="Phobius"/>
    </source>
</evidence>
<sequence>MPLACKESPERPSAPSHGFLVITLRKVLNLPDSPAKPAPESPVEPPGWVWEPEGRGTRSLRVLGRFLLFGTAAVLMLLGLRSLAVPMRAAAPAAAASVSFPGDATAVASRFAMVYLTTDGEAEQRSAALGLDVAPGAAVVTDWHGDRTSRADTVFPAQLHVADGGSSAWATVVAHVATKPASTTPKATPVVQWVALSVPLQAIGGRAVVSGTPAFVSLPLPGRLGSLVQPSATDEPLTRQTRDGAQAFFKAFGSDDAAAVEQATAPGADIQPLGTDITLKSLDAWTVSQGWAPTRTAHAVVTWSVGGGATVQQAYQVGLISTSAGSTQAWRVQKVVAELFTQQEVSP</sequence>
<accession>A0ABP4W5H5</accession>
<reference evidence="3" key="1">
    <citation type="journal article" date="2019" name="Int. J. Syst. Evol. Microbiol.">
        <title>The Global Catalogue of Microorganisms (GCM) 10K type strain sequencing project: providing services to taxonomists for standard genome sequencing and annotation.</title>
        <authorList>
            <consortium name="The Broad Institute Genomics Platform"/>
            <consortium name="The Broad Institute Genome Sequencing Center for Infectious Disease"/>
            <person name="Wu L."/>
            <person name="Ma J."/>
        </authorList>
    </citation>
    <scope>NUCLEOTIDE SEQUENCE [LARGE SCALE GENOMIC DNA]</scope>
    <source>
        <strain evidence="3">JCM 15591</strain>
    </source>
</reference>
<dbReference type="Gene3D" id="3.10.450.540">
    <property type="match status" value="1"/>
</dbReference>
<protein>
    <recommendedName>
        <fullName evidence="4">Conjugative transposon protein TcpC</fullName>
    </recommendedName>
</protein>
<feature type="transmembrane region" description="Helical" evidence="1">
    <location>
        <begin position="62"/>
        <end position="80"/>
    </location>
</feature>